<evidence type="ECO:0000313" key="2">
    <source>
        <dbReference type="EMBL" id="KAB2608956.1"/>
    </source>
</evidence>
<feature type="compositionally biased region" description="Low complexity" evidence="1">
    <location>
        <begin position="101"/>
        <end position="113"/>
    </location>
</feature>
<organism evidence="2 3">
    <name type="scientific">Pyrus ussuriensis x Pyrus communis</name>
    <dbReference type="NCBI Taxonomy" id="2448454"/>
    <lineage>
        <taxon>Eukaryota</taxon>
        <taxon>Viridiplantae</taxon>
        <taxon>Streptophyta</taxon>
        <taxon>Embryophyta</taxon>
        <taxon>Tracheophyta</taxon>
        <taxon>Spermatophyta</taxon>
        <taxon>Magnoliopsida</taxon>
        <taxon>eudicotyledons</taxon>
        <taxon>Gunneridae</taxon>
        <taxon>Pentapetalae</taxon>
        <taxon>rosids</taxon>
        <taxon>fabids</taxon>
        <taxon>Rosales</taxon>
        <taxon>Rosaceae</taxon>
        <taxon>Amygdaloideae</taxon>
        <taxon>Maleae</taxon>
        <taxon>Pyrus</taxon>
    </lineage>
</organism>
<dbReference type="Proteomes" id="UP000327157">
    <property type="component" value="Chromosome 14"/>
</dbReference>
<dbReference type="PANTHER" id="PTHR34683:SF3">
    <property type="entry name" value="CASP-LIKE PROTEIN"/>
    <property type="match status" value="1"/>
</dbReference>
<keyword evidence="3" id="KW-1185">Reference proteome</keyword>
<reference evidence="2 3" key="3">
    <citation type="submission" date="2019-11" db="EMBL/GenBank/DDBJ databases">
        <title>A de novo genome assembly of a pear dwarfing rootstock.</title>
        <authorList>
            <person name="Wang F."/>
            <person name="Wang J."/>
            <person name="Li S."/>
            <person name="Zhang Y."/>
            <person name="Fang M."/>
            <person name="Ma L."/>
            <person name="Zhao Y."/>
            <person name="Jiang S."/>
        </authorList>
    </citation>
    <scope>NUCLEOTIDE SEQUENCE [LARGE SCALE GENOMIC DNA]</scope>
    <source>
        <strain evidence="2">S2</strain>
        <tissue evidence="2">Leaf</tissue>
    </source>
</reference>
<gene>
    <name evidence="2" type="ORF">D8674_012124</name>
</gene>
<comment type="caution">
    <text evidence="2">The sequence shown here is derived from an EMBL/GenBank/DDBJ whole genome shotgun (WGS) entry which is preliminary data.</text>
</comment>
<evidence type="ECO:0000256" key="1">
    <source>
        <dbReference type="SAM" id="MobiDB-lite"/>
    </source>
</evidence>
<name>A0A5N5G0Q7_9ROSA</name>
<dbReference type="AlphaFoldDB" id="A0A5N5G0Q7"/>
<reference evidence="2 3" key="1">
    <citation type="submission" date="2019-09" db="EMBL/GenBank/DDBJ databases">
        <authorList>
            <person name="Ou C."/>
        </authorList>
    </citation>
    <scope>NUCLEOTIDE SEQUENCE [LARGE SCALE GENOMIC DNA]</scope>
    <source>
        <strain evidence="2">S2</strain>
        <tissue evidence="2">Leaf</tissue>
    </source>
</reference>
<reference evidence="3" key="2">
    <citation type="submission" date="2019-10" db="EMBL/GenBank/DDBJ databases">
        <title>A de novo genome assembly of a pear dwarfing rootstock.</title>
        <authorList>
            <person name="Wang F."/>
            <person name="Wang J."/>
            <person name="Li S."/>
            <person name="Zhang Y."/>
            <person name="Fang M."/>
            <person name="Ma L."/>
            <person name="Zhao Y."/>
            <person name="Jiang S."/>
        </authorList>
    </citation>
    <scope>NUCLEOTIDE SEQUENCE [LARGE SCALE GENOMIC DNA]</scope>
</reference>
<dbReference type="OrthoDB" id="1936495at2759"/>
<accession>A0A5N5G0Q7</accession>
<dbReference type="EMBL" id="SMOL01000553">
    <property type="protein sequence ID" value="KAB2608956.1"/>
    <property type="molecule type" value="Genomic_DNA"/>
</dbReference>
<evidence type="ECO:0000313" key="3">
    <source>
        <dbReference type="Proteomes" id="UP000327157"/>
    </source>
</evidence>
<feature type="region of interest" description="Disordered" evidence="1">
    <location>
        <begin position="101"/>
        <end position="131"/>
    </location>
</feature>
<proteinExistence type="predicted"/>
<feature type="region of interest" description="Disordered" evidence="1">
    <location>
        <begin position="1"/>
        <end position="51"/>
    </location>
</feature>
<protein>
    <submittedName>
        <fullName evidence="2">Uncharacterized protein</fullName>
    </submittedName>
</protein>
<feature type="compositionally biased region" description="Basic and acidic residues" evidence="1">
    <location>
        <begin position="37"/>
        <end position="47"/>
    </location>
</feature>
<sequence>MRFDESRPHQRTRINNGPAEAPANASLRNGKLRKKQREGNRKVRVRDPASLVGFRPPEFESLVFGAPKRTVSLLSSTSSSPKMKGSGPLVASVVAASTMALTTSSSSNQGFSSPATKNGGKNSHTASDKDKFEPRFDGLRFIETLVTAHR</sequence>
<dbReference type="PANTHER" id="PTHR34683">
    <property type="entry name" value="EXPRESSED PROTEIN-RELATED"/>
    <property type="match status" value="1"/>
</dbReference>
<feature type="compositionally biased region" description="Polar residues" evidence="1">
    <location>
        <begin position="114"/>
        <end position="125"/>
    </location>
</feature>